<name>A0ABQ0L3U0_MYCCL</name>
<reference evidence="3" key="1">
    <citation type="submission" date="2014-09" db="EMBL/GenBank/DDBJ databases">
        <title>Genome sequence of the luminous mushroom Mycena chlorophos for searching fungal bioluminescence genes.</title>
        <authorList>
            <person name="Tanaka Y."/>
            <person name="Kasuga D."/>
            <person name="Oba Y."/>
            <person name="Hase S."/>
            <person name="Sato K."/>
            <person name="Oba Y."/>
            <person name="Sakakibara Y."/>
        </authorList>
    </citation>
    <scope>NUCLEOTIDE SEQUENCE</scope>
</reference>
<evidence type="ECO:0000313" key="3">
    <source>
        <dbReference type="EMBL" id="GAT45657.1"/>
    </source>
</evidence>
<proteinExistence type="predicted"/>
<evidence type="ECO:0000256" key="1">
    <source>
        <dbReference type="SAM" id="MobiDB-lite"/>
    </source>
</evidence>
<keyword evidence="2" id="KW-0812">Transmembrane</keyword>
<accession>A0ABQ0L3U0</accession>
<gene>
    <name evidence="3" type="ORF">MCHLO_03222</name>
</gene>
<organism evidence="3 4">
    <name type="scientific">Mycena chlorophos</name>
    <name type="common">Agaric fungus</name>
    <name type="synonym">Agaricus chlorophos</name>
    <dbReference type="NCBI Taxonomy" id="658473"/>
    <lineage>
        <taxon>Eukaryota</taxon>
        <taxon>Fungi</taxon>
        <taxon>Dikarya</taxon>
        <taxon>Basidiomycota</taxon>
        <taxon>Agaricomycotina</taxon>
        <taxon>Agaricomycetes</taxon>
        <taxon>Agaricomycetidae</taxon>
        <taxon>Agaricales</taxon>
        <taxon>Marasmiineae</taxon>
        <taxon>Mycenaceae</taxon>
        <taxon>Mycena</taxon>
    </lineage>
</organism>
<feature type="transmembrane region" description="Helical" evidence="2">
    <location>
        <begin position="307"/>
        <end position="329"/>
    </location>
</feature>
<dbReference type="EMBL" id="DF841658">
    <property type="protein sequence ID" value="GAT45657.1"/>
    <property type="molecule type" value="Genomic_DNA"/>
</dbReference>
<keyword evidence="2" id="KW-1133">Transmembrane helix</keyword>
<evidence type="ECO:0000256" key="2">
    <source>
        <dbReference type="SAM" id="Phobius"/>
    </source>
</evidence>
<protein>
    <submittedName>
        <fullName evidence="3">Uncharacterized protein</fullName>
    </submittedName>
</protein>
<feature type="region of interest" description="Disordered" evidence="1">
    <location>
        <begin position="1"/>
        <end position="85"/>
    </location>
</feature>
<sequence length="414" mass="47260">MSAPDEAAPSNKGETIEPRNWGNRTFNDAQQKALDDIRNNARRQRPFIEDLSDSGEEEQQPLWSAASASDGARHDGHTGDVDSGKMLQPLSEGDHTLQRMDHELVSNSRAPQSNFFQNAQHMEISNSTFISHVHTMPRQPQELSAFRKIYRGDIEVEHVHTDRVTKIWSKNGDEWVLKGKVRRIMASATIHPYRQKMTVTLYEGNVHAKEAWINDIRMHSHIWQPSILQLYATMSSPGIYATISHRDVISTTELWGIHAGDPLSRAKLRIKLSSLVTAPRRLLSKYQQRHERSQRRRTHAFHWQPTAILALFLLIPTLATLSLAALSFVDILGRDLVLVLGELLALRCYHLLRTGHHFFESEHSKGPQIHRVVVLGPFRRPVDLFLVSSSTVDDALHELRRRRLIPQLKCITTT</sequence>
<keyword evidence="2" id="KW-0472">Membrane</keyword>
<feature type="compositionally biased region" description="Basic and acidic residues" evidence="1">
    <location>
        <begin position="71"/>
        <end position="83"/>
    </location>
</feature>
<evidence type="ECO:0000313" key="4">
    <source>
        <dbReference type="Proteomes" id="UP000815677"/>
    </source>
</evidence>
<keyword evidence="4" id="KW-1185">Reference proteome</keyword>
<feature type="compositionally biased region" description="Acidic residues" evidence="1">
    <location>
        <begin position="50"/>
        <end position="59"/>
    </location>
</feature>
<dbReference type="Proteomes" id="UP000815677">
    <property type="component" value="Unassembled WGS sequence"/>
</dbReference>